<dbReference type="EMBL" id="CP098732">
    <property type="protein sequence ID" value="USE81867.1"/>
    <property type="molecule type" value="Genomic_DNA"/>
</dbReference>
<dbReference type="Proteomes" id="UP001056716">
    <property type="component" value="Chromosome"/>
</dbReference>
<organism evidence="1 2">
    <name type="scientific">Acinetobacter tibetensis</name>
    <dbReference type="NCBI Taxonomy" id="2943497"/>
    <lineage>
        <taxon>Bacteria</taxon>
        <taxon>Pseudomonadati</taxon>
        <taxon>Pseudomonadota</taxon>
        <taxon>Gammaproteobacteria</taxon>
        <taxon>Moraxellales</taxon>
        <taxon>Moraxellaceae</taxon>
        <taxon>Acinetobacter</taxon>
    </lineage>
</organism>
<gene>
    <name evidence="1" type="ORF">M5E07_08490</name>
</gene>
<reference evidence="1" key="1">
    <citation type="submission" date="2022-06" db="EMBL/GenBank/DDBJ databases">
        <title>Isolation, identification and characterization of iprodione-degrading strains in Lhasa, Tibet.</title>
        <authorList>
            <person name="Pan H."/>
        </authorList>
    </citation>
    <scope>NUCLEOTIDE SEQUENCE</scope>
    <source>
        <strain evidence="1">Y-23</strain>
    </source>
</reference>
<dbReference type="KEGG" id="atz:M5E07_08490"/>
<accession>A0AAE9LNS7</accession>
<proteinExistence type="predicted"/>
<name>A0AAE9LNS7_9GAMM</name>
<evidence type="ECO:0000313" key="2">
    <source>
        <dbReference type="Proteomes" id="UP001056716"/>
    </source>
</evidence>
<evidence type="ECO:0000313" key="1">
    <source>
        <dbReference type="EMBL" id="USE81867.1"/>
    </source>
</evidence>
<protein>
    <submittedName>
        <fullName evidence="1">NAD(P)-binding domain-containing protein</fullName>
    </submittedName>
</protein>
<keyword evidence="2" id="KW-1185">Reference proteome</keyword>
<dbReference type="RefSeq" id="WP_252218473.1">
    <property type="nucleotide sequence ID" value="NZ_CP098732.1"/>
</dbReference>
<dbReference type="AlphaFoldDB" id="A0AAE9LNS7"/>
<sequence length="44" mass="4913">MTQAAQSKAKTIAVFATGILRAAIARNLKENSFNVNVWNRSYEK</sequence>